<evidence type="ECO:0000259" key="2">
    <source>
        <dbReference type="Pfam" id="PF01408"/>
    </source>
</evidence>
<feature type="domain" description="GFO/IDH/MocA-like oxidoreductase" evidence="3">
    <location>
        <begin position="147"/>
        <end position="292"/>
    </location>
</feature>
<dbReference type="SUPFAM" id="SSF55347">
    <property type="entry name" value="Glyceraldehyde-3-phosphate dehydrogenase-like, C-terminal domain"/>
    <property type="match status" value="1"/>
</dbReference>
<feature type="domain" description="Gfo/Idh/MocA-like oxidoreductase N-terminal" evidence="2">
    <location>
        <begin position="10"/>
        <end position="128"/>
    </location>
</feature>
<evidence type="ECO:0000313" key="4">
    <source>
        <dbReference type="EMBL" id="MDP9865319.1"/>
    </source>
</evidence>
<keyword evidence="5" id="KW-1185">Reference proteome</keyword>
<dbReference type="PANTHER" id="PTHR43818:SF11">
    <property type="entry name" value="BCDNA.GH03377"/>
    <property type="match status" value="1"/>
</dbReference>
<keyword evidence="1" id="KW-0560">Oxidoreductase</keyword>
<sequence length="395" mass="41977">MAADDRPTLGIGMVGYAFMGRVHSQAWRSVDAFFDLPARPVMAALGGRSKEATATAARQMGWAAAETDWRDLIARDDVQVVDICTPGDSHAEIAIAALAAGKHVICEKPLANSVAEAEAMAEAARTAAERGVHAMVAFNYRRVPAVALARRWVAEGRLGRLHHVRAQYLQDWIADPAFPLVWRLQRDRAGSGALGDIGAHIIDTAQFITGDQITGVSALTETFVRQRPLAEGSAGLSAGGTSARSGTVDVDDAALFLARFAGGAVGSFEATRFATGRKNALRIEVNGSAGSLAFDFEAMNELWFHDHTLPAAEAGFRRILVTEAEHPYAGAWWPPGHGLGYEHTFTHEIKDFVEAVAAGAAPAPAFADGLRVQRVLAAVEASAADESRFTAVEGP</sequence>
<dbReference type="EMBL" id="JAUSRB010000002">
    <property type="protein sequence ID" value="MDP9865319.1"/>
    <property type="molecule type" value="Genomic_DNA"/>
</dbReference>
<dbReference type="Pfam" id="PF22725">
    <property type="entry name" value="GFO_IDH_MocA_C3"/>
    <property type="match status" value="1"/>
</dbReference>
<dbReference type="Pfam" id="PF01408">
    <property type="entry name" value="GFO_IDH_MocA"/>
    <property type="match status" value="1"/>
</dbReference>
<dbReference type="InterPro" id="IPR050463">
    <property type="entry name" value="Gfo/Idh/MocA_oxidrdct_glycsds"/>
</dbReference>
<dbReference type="RefSeq" id="WP_306864514.1">
    <property type="nucleotide sequence ID" value="NZ_JAUSRB010000002.1"/>
</dbReference>
<dbReference type="SUPFAM" id="SSF51735">
    <property type="entry name" value="NAD(P)-binding Rossmann-fold domains"/>
    <property type="match status" value="1"/>
</dbReference>
<organism evidence="4 5">
    <name type="scientific">Streptosporangium brasiliense</name>
    <dbReference type="NCBI Taxonomy" id="47480"/>
    <lineage>
        <taxon>Bacteria</taxon>
        <taxon>Bacillati</taxon>
        <taxon>Actinomycetota</taxon>
        <taxon>Actinomycetes</taxon>
        <taxon>Streptosporangiales</taxon>
        <taxon>Streptosporangiaceae</taxon>
        <taxon>Streptosporangium</taxon>
    </lineage>
</organism>
<comment type="caution">
    <text evidence="4">The sequence shown here is derived from an EMBL/GenBank/DDBJ whole genome shotgun (WGS) entry which is preliminary data.</text>
</comment>
<gene>
    <name evidence="4" type="ORF">J2S55_004585</name>
</gene>
<name>A0ABT9R7U6_9ACTN</name>
<dbReference type="InterPro" id="IPR055170">
    <property type="entry name" value="GFO_IDH_MocA-like_dom"/>
</dbReference>
<accession>A0ABT9R7U6</accession>
<evidence type="ECO:0000256" key="1">
    <source>
        <dbReference type="ARBA" id="ARBA00023002"/>
    </source>
</evidence>
<dbReference type="PANTHER" id="PTHR43818">
    <property type="entry name" value="BCDNA.GH03377"/>
    <property type="match status" value="1"/>
</dbReference>
<proteinExistence type="predicted"/>
<dbReference type="Gene3D" id="3.40.50.720">
    <property type="entry name" value="NAD(P)-binding Rossmann-like Domain"/>
    <property type="match status" value="1"/>
</dbReference>
<dbReference type="Gene3D" id="3.30.360.10">
    <property type="entry name" value="Dihydrodipicolinate Reductase, domain 2"/>
    <property type="match status" value="1"/>
</dbReference>
<evidence type="ECO:0000313" key="5">
    <source>
        <dbReference type="Proteomes" id="UP001230426"/>
    </source>
</evidence>
<reference evidence="4 5" key="1">
    <citation type="submission" date="2023-07" db="EMBL/GenBank/DDBJ databases">
        <title>Sequencing the genomes of 1000 actinobacteria strains.</title>
        <authorList>
            <person name="Klenk H.-P."/>
        </authorList>
    </citation>
    <scope>NUCLEOTIDE SEQUENCE [LARGE SCALE GENOMIC DNA]</scope>
    <source>
        <strain evidence="4 5">DSM 44109</strain>
    </source>
</reference>
<dbReference type="InterPro" id="IPR000683">
    <property type="entry name" value="Gfo/Idh/MocA-like_OxRdtase_N"/>
</dbReference>
<evidence type="ECO:0000259" key="3">
    <source>
        <dbReference type="Pfam" id="PF22725"/>
    </source>
</evidence>
<dbReference type="Proteomes" id="UP001230426">
    <property type="component" value="Unassembled WGS sequence"/>
</dbReference>
<dbReference type="InterPro" id="IPR036291">
    <property type="entry name" value="NAD(P)-bd_dom_sf"/>
</dbReference>
<protein>
    <submittedName>
        <fullName evidence="4">Dehydrogenase</fullName>
    </submittedName>
</protein>